<dbReference type="PANTHER" id="PTHR12459:SF15">
    <property type="entry name" value="TRANSMEMBRANE PROTEIN 135"/>
    <property type="match status" value="1"/>
</dbReference>
<accession>A0AAD5LKZ1</accession>
<evidence type="ECO:0000256" key="1">
    <source>
        <dbReference type="SAM" id="MobiDB-lite"/>
    </source>
</evidence>
<evidence type="ECO:0008006" key="4">
    <source>
        <dbReference type="Google" id="ProtNLM"/>
    </source>
</evidence>
<sequence length="376" mass="42880">MERIYSAFFTSERRRNDVELTAEALARHDQDTRRSERKHDPVSRLTATPPTSLTRPPSPPNGYISPPSPLPAQDLVETQRQELAALVSQQLTLQGDIMSALSAAARTFVLAYGAKAFTAVLLASRKWSSIEYGYADAVRLLLRQDTIRFGAFFGSLVGLFRLTELTTRRLRGGDHDRTNLAIAGGVSGLALLLDSPSRRSTIALYIFVRMLDVLGRELTAERVLSTWKYSSEGLFALSNAAIMYAFIVDPTLLPKGYYQWILQMGAVTHNGIEHTIRPAFKHGAPDDLPFRRCQPHYHILFFEDPKRRFELMLYCVPRAIDIIWQLLKRRGLVRYVRHSEVVLFCLSMSVIMSRPPEYFKPTYLRIIRFFFGRHII</sequence>
<evidence type="ECO:0000313" key="2">
    <source>
        <dbReference type="EMBL" id="KAJ0404519.1"/>
    </source>
</evidence>
<feature type="compositionally biased region" description="Low complexity" evidence="1">
    <location>
        <begin position="43"/>
        <end position="55"/>
    </location>
</feature>
<comment type="caution">
    <text evidence="2">The sequence shown here is derived from an EMBL/GenBank/DDBJ whole genome shotgun (WGS) entry which is preliminary data.</text>
</comment>
<reference evidence="2" key="1">
    <citation type="submission" date="2021-12" db="EMBL/GenBank/DDBJ databases">
        <title>Prjna785345.</title>
        <authorList>
            <person name="Rujirawat T."/>
            <person name="Krajaejun T."/>
        </authorList>
    </citation>
    <scope>NUCLEOTIDE SEQUENCE</scope>
    <source>
        <strain evidence="2">Pi057C3</strain>
    </source>
</reference>
<protein>
    <recommendedName>
        <fullName evidence="4">Transmembrane protein 135 N-terminal domain-containing protein</fullName>
    </recommendedName>
</protein>
<evidence type="ECO:0000313" key="3">
    <source>
        <dbReference type="Proteomes" id="UP001209570"/>
    </source>
</evidence>
<proteinExistence type="predicted"/>
<dbReference type="InterPro" id="IPR026749">
    <property type="entry name" value="Tmem135"/>
</dbReference>
<dbReference type="Proteomes" id="UP001209570">
    <property type="component" value="Unassembled WGS sequence"/>
</dbReference>
<dbReference type="AlphaFoldDB" id="A0AAD5LKZ1"/>
<feature type="compositionally biased region" description="Basic and acidic residues" evidence="1">
    <location>
        <begin position="25"/>
        <end position="42"/>
    </location>
</feature>
<dbReference type="EMBL" id="JAKCXM010000061">
    <property type="protein sequence ID" value="KAJ0404519.1"/>
    <property type="molecule type" value="Genomic_DNA"/>
</dbReference>
<name>A0AAD5LKZ1_PYTIN</name>
<organism evidence="2 3">
    <name type="scientific">Pythium insidiosum</name>
    <name type="common">Pythiosis disease agent</name>
    <dbReference type="NCBI Taxonomy" id="114742"/>
    <lineage>
        <taxon>Eukaryota</taxon>
        <taxon>Sar</taxon>
        <taxon>Stramenopiles</taxon>
        <taxon>Oomycota</taxon>
        <taxon>Peronosporomycetes</taxon>
        <taxon>Pythiales</taxon>
        <taxon>Pythiaceae</taxon>
        <taxon>Pythium</taxon>
    </lineage>
</organism>
<keyword evidence="3" id="KW-1185">Reference proteome</keyword>
<dbReference type="PANTHER" id="PTHR12459">
    <property type="entry name" value="TRANSMEMBRANE PROTEIN 135-RELATED"/>
    <property type="match status" value="1"/>
</dbReference>
<feature type="compositionally biased region" description="Pro residues" evidence="1">
    <location>
        <begin position="56"/>
        <end position="70"/>
    </location>
</feature>
<feature type="region of interest" description="Disordered" evidence="1">
    <location>
        <begin position="24"/>
        <end position="72"/>
    </location>
</feature>
<gene>
    <name evidence="2" type="ORF">P43SY_001619</name>
</gene>